<dbReference type="STRING" id="104452.A0A0L7LJW9"/>
<dbReference type="Pfam" id="PF10491">
    <property type="entry name" value="Nrf1_DNA-bind"/>
    <property type="match status" value="1"/>
</dbReference>
<keyword evidence="4 9" id="KW-0238">DNA-binding</keyword>
<comment type="similarity">
    <text evidence="2">Belongs to the NRF1/Ewg family.</text>
</comment>
<keyword evidence="5" id="KW-0804">Transcription</keyword>
<keyword evidence="6" id="KW-0539">Nucleus</keyword>
<name>A0A0L7LJW9_OPEBR</name>
<reference evidence="9 10" key="1">
    <citation type="journal article" date="2015" name="Genome Biol. Evol.">
        <title>The genome of winter moth (Operophtera brumata) provides a genomic perspective on sexual dimorphism and phenology.</title>
        <authorList>
            <person name="Derks M.F."/>
            <person name="Smit S."/>
            <person name="Salis L."/>
            <person name="Schijlen E."/>
            <person name="Bossers A."/>
            <person name="Mateman C."/>
            <person name="Pijl A.S."/>
            <person name="de Ridder D."/>
            <person name="Groenen M.A."/>
            <person name="Visser M.E."/>
            <person name="Megens H.J."/>
        </authorList>
    </citation>
    <scope>NUCLEOTIDE SEQUENCE [LARGE SCALE GENOMIC DNA]</scope>
    <source>
        <strain evidence="9">WM2013NL</strain>
        <tissue evidence="9">Head and thorax</tissue>
    </source>
</reference>
<comment type="caution">
    <text evidence="9">The sequence shown here is derived from an EMBL/GenBank/DDBJ whole genome shotgun (WGS) entry which is preliminary data.</text>
</comment>
<evidence type="ECO:0000256" key="7">
    <source>
        <dbReference type="SAM" id="MobiDB-lite"/>
    </source>
</evidence>
<evidence type="ECO:0000313" key="9">
    <source>
        <dbReference type="EMBL" id="KOB75863.1"/>
    </source>
</evidence>
<evidence type="ECO:0000256" key="3">
    <source>
        <dbReference type="ARBA" id="ARBA00023015"/>
    </source>
</evidence>
<evidence type="ECO:0000256" key="5">
    <source>
        <dbReference type="ARBA" id="ARBA00023163"/>
    </source>
</evidence>
<dbReference type="InterPro" id="IPR019525">
    <property type="entry name" value="Nrf1_NLS/DNA-bd_dimer"/>
</dbReference>
<dbReference type="Proteomes" id="UP000037510">
    <property type="component" value="Unassembled WGS sequence"/>
</dbReference>
<evidence type="ECO:0000256" key="4">
    <source>
        <dbReference type="ARBA" id="ARBA00023125"/>
    </source>
</evidence>
<dbReference type="InterPro" id="IPR039142">
    <property type="entry name" value="NRF1/Ewg"/>
</dbReference>
<evidence type="ECO:0000313" key="10">
    <source>
        <dbReference type="Proteomes" id="UP000037510"/>
    </source>
</evidence>
<dbReference type="AlphaFoldDB" id="A0A0L7LJW9"/>
<keyword evidence="10" id="KW-1185">Reference proteome</keyword>
<feature type="domain" description="Nuclear respiratory factor 1 NLS/DNA-binding dimerisation" evidence="8">
    <location>
        <begin position="1"/>
        <end position="27"/>
    </location>
</feature>
<evidence type="ECO:0000259" key="8">
    <source>
        <dbReference type="Pfam" id="PF10491"/>
    </source>
</evidence>
<dbReference type="GO" id="GO:0003677">
    <property type="term" value="F:DNA binding"/>
    <property type="evidence" value="ECO:0007669"/>
    <property type="project" value="UniProtKB-KW"/>
</dbReference>
<gene>
    <name evidence="9" type="ORF">OBRU01_06690</name>
</gene>
<feature type="region of interest" description="Disordered" evidence="7">
    <location>
        <begin position="26"/>
        <end position="74"/>
    </location>
</feature>
<evidence type="ECO:0000256" key="1">
    <source>
        <dbReference type="ARBA" id="ARBA00004123"/>
    </source>
</evidence>
<feature type="compositionally biased region" description="Basic and acidic residues" evidence="7">
    <location>
        <begin position="50"/>
        <end position="70"/>
    </location>
</feature>
<comment type="subcellular location">
    <subcellularLocation>
        <location evidence="1">Nucleus</location>
    </subcellularLocation>
</comment>
<accession>A0A0L7LJW9</accession>
<dbReference type="GO" id="GO:0003700">
    <property type="term" value="F:DNA-binding transcription factor activity"/>
    <property type="evidence" value="ECO:0007669"/>
    <property type="project" value="InterPro"/>
</dbReference>
<proteinExistence type="inferred from homology"/>
<sequence length="113" mass="12884">MSWTHALRQIVVNCYKFHGREDLLPAFNEDEDKPPTASLAACMEGAGTPPHEHEHELEHEHEHESHEHDQQQQAVLTTQQVCIDQMTLSDVEVLLASSYVNINILKLSNVFIM</sequence>
<evidence type="ECO:0000256" key="2">
    <source>
        <dbReference type="ARBA" id="ARBA00005713"/>
    </source>
</evidence>
<keyword evidence="3" id="KW-0805">Transcription regulation</keyword>
<protein>
    <submittedName>
        <fullName evidence="9">Putative DNA-binding protein Ewg</fullName>
    </submittedName>
</protein>
<evidence type="ECO:0000256" key="6">
    <source>
        <dbReference type="ARBA" id="ARBA00023242"/>
    </source>
</evidence>
<dbReference type="PANTHER" id="PTHR20338">
    <property type="entry name" value="NUCLEAR RESPIRATORY FACTOR 1"/>
    <property type="match status" value="1"/>
</dbReference>
<dbReference type="EMBL" id="JTDY01000791">
    <property type="protein sequence ID" value="KOB75863.1"/>
    <property type="molecule type" value="Genomic_DNA"/>
</dbReference>
<organism evidence="9 10">
    <name type="scientific">Operophtera brumata</name>
    <name type="common">Winter moth</name>
    <name type="synonym">Phalaena brumata</name>
    <dbReference type="NCBI Taxonomy" id="104452"/>
    <lineage>
        <taxon>Eukaryota</taxon>
        <taxon>Metazoa</taxon>
        <taxon>Ecdysozoa</taxon>
        <taxon>Arthropoda</taxon>
        <taxon>Hexapoda</taxon>
        <taxon>Insecta</taxon>
        <taxon>Pterygota</taxon>
        <taxon>Neoptera</taxon>
        <taxon>Endopterygota</taxon>
        <taxon>Lepidoptera</taxon>
        <taxon>Glossata</taxon>
        <taxon>Ditrysia</taxon>
        <taxon>Geometroidea</taxon>
        <taxon>Geometridae</taxon>
        <taxon>Larentiinae</taxon>
        <taxon>Operophtera</taxon>
    </lineage>
</organism>
<dbReference type="GO" id="GO:0005634">
    <property type="term" value="C:nucleus"/>
    <property type="evidence" value="ECO:0007669"/>
    <property type="project" value="UniProtKB-SubCell"/>
</dbReference>
<dbReference type="GO" id="GO:0006357">
    <property type="term" value="P:regulation of transcription by RNA polymerase II"/>
    <property type="evidence" value="ECO:0007669"/>
    <property type="project" value="InterPro"/>
</dbReference>